<name>A0A7Z0LL24_9GAMM</name>
<comment type="similarity">
    <text evidence="10">Belongs to the methyl-accepting chemotaxis (MCP) protein family.</text>
</comment>
<dbReference type="SMART" id="SM00304">
    <property type="entry name" value="HAMP"/>
    <property type="match status" value="1"/>
</dbReference>
<evidence type="ECO:0000256" key="8">
    <source>
        <dbReference type="ARBA" id="ARBA00023136"/>
    </source>
</evidence>
<dbReference type="GO" id="GO:0006935">
    <property type="term" value="P:chemotaxis"/>
    <property type="evidence" value="ECO:0007669"/>
    <property type="project" value="UniProtKB-KW"/>
</dbReference>
<dbReference type="GO" id="GO:0004888">
    <property type="term" value="F:transmembrane signaling receptor activity"/>
    <property type="evidence" value="ECO:0007669"/>
    <property type="project" value="InterPro"/>
</dbReference>
<dbReference type="GO" id="GO:0005886">
    <property type="term" value="C:plasma membrane"/>
    <property type="evidence" value="ECO:0007669"/>
    <property type="project" value="UniProtKB-SubCell"/>
</dbReference>
<dbReference type="InterPro" id="IPR003122">
    <property type="entry name" value="Tar_rcpt_lig-bd"/>
</dbReference>
<dbReference type="Pfam" id="PF00672">
    <property type="entry name" value="HAMP"/>
    <property type="match status" value="1"/>
</dbReference>
<evidence type="ECO:0000313" key="17">
    <source>
        <dbReference type="Proteomes" id="UP000586119"/>
    </source>
</evidence>
<keyword evidence="6 13" id="KW-0812">Transmembrane</keyword>
<keyword evidence="3" id="KW-0488">Methylation</keyword>
<dbReference type="InterPro" id="IPR035440">
    <property type="entry name" value="4HB_MCP_dom_sf"/>
</dbReference>
<reference evidence="16 17" key="1">
    <citation type="journal article" date="2015" name="Int. J. Syst. Evol. Microbiol.">
        <title>Halomonas salicampi sp. nov., a halotolerant and alkalitolerant bacterium isolated from a saltern soil.</title>
        <authorList>
            <person name="Lee J.C."/>
            <person name="Kim Y.S."/>
            <person name="Yun B.S."/>
            <person name="Whang K.S."/>
        </authorList>
    </citation>
    <scope>NUCLEOTIDE SEQUENCE [LARGE SCALE GENOMIC DNA]</scope>
    <source>
        <strain evidence="16 17">BH103</strain>
    </source>
</reference>
<dbReference type="PANTHER" id="PTHR43531">
    <property type="entry name" value="PROTEIN ICFG"/>
    <property type="match status" value="1"/>
</dbReference>
<dbReference type="SUPFAM" id="SSF47170">
    <property type="entry name" value="Aspartate receptor, ligand-binding domain"/>
    <property type="match status" value="1"/>
</dbReference>
<evidence type="ECO:0000256" key="10">
    <source>
        <dbReference type="ARBA" id="ARBA00029447"/>
    </source>
</evidence>
<dbReference type="CDD" id="cd06225">
    <property type="entry name" value="HAMP"/>
    <property type="match status" value="1"/>
</dbReference>
<evidence type="ECO:0000313" key="16">
    <source>
        <dbReference type="EMBL" id="NYS60903.1"/>
    </source>
</evidence>
<keyword evidence="4" id="KW-0145">Chemotaxis</keyword>
<evidence type="ECO:0000256" key="11">
    <source>
        <dbReference type="PROSITE-ProRule" id="PRU00284"/>
    </source>
</evidence>
<keyword evidence="2" id="KW-1003">Cell membrane</keyword>
<evidence type="ECO:0000256" key="13">
    <source>
        <dbReference type="SAM" id="Phobius"/>
    </source>
</evidence>
<sequence>MKIIDNLSIKASWTLVLIAFSGLILLIGALGIFANHFGRDAFSTINQRDMAQVRELNDAYNRLMRSRIQMNRAAELIRTPSFDRSEPLMEEAETLLQEAKASFEHFQNDPMTQNQQALAEQLSRDFQSLVNNNLNLQMMMLEERDVRGFLSGESRVDDSSRQFVGSADAFFDSVQRNGSELQARFEQVSAWLFQGVLAALLISALMVAIVVWGVRKNVIKPLKQMTEHFKRIASGDLSTPVSVKGRNEIGALFHELDNMQGSLATTVERLSHSSERVYSSSHDMTAHNNTLSSHTDEQMSALQQMAASLEQLTATVTQNVESAEHVNRSTAETAAKAQAGERVISQFVDTMASINQDSEAIQSIIDVIDSIAFQTNILALNASVEAARAGEHGRGFAVVANEVRNLASRSARAASDIRHRLQASRESVLQGNRLSKEAGEHTHAIITAAEEVNQSMGQMTQAYEEQRRGIEEVNIAVSQIESTTQETMQIVQRASDCAHTLAGEADDMREYAHQFTLHETSGTSMKQEDETQLVNVSSQGKETESDDVSWPQWLSVEHTPKNVHKRRADGQGVAA</sequence>
<comment type="subcellular location">
    <subcellularLocation>
        <location evidence="1">Cell inner membrane</location>
        <topology evidence="1">Multi-pass membrane protein</topology>
    </subcellularLocation>
</comment>
<dbReference type="Pfam" id="PF02203">
    <property type="entry name" value="TarH"/>
    <property type="match status" value="1"/>
</dbReference>
<protein>
    <submittedName>
        <fullName evidence="16">Tar ligand binding domain-containing protein</fullName>
    </submittedName>
</protein>
<accession>A0A7Z0LL24</accession>
<dbReference type="RefSeq" id="WP_179930240.1">
    <property type="nucleotide sequence ID" value="NZ_JACCDF010000007.1"/>
</dbReference>
<evidence type="ECO:0000259" key="15">
    <source>
        <dbReference type="PROSITE" id="PS50885"/>
    </source>
</evidence>
<keyword evidence="9 11" id="KW-0807">Transducer</keyword>
<evidence type="ECO:0000256" key="1">
    <source>
        <dbReference type="ARBA" id="ARBA00004429"/>
    </source>
</evidence>
<dbReference type="CDD" id="cd19407">
    <property type="entry name" value="Tar_Tsr_sensor"/>
    <property type="match status" value="1"/>
</dbReference>
<feature type="transmembrane region" description="Helical" evidence="13">
    <location>
        <begin position="12"/>
        <end position="34"/>
    </location>
</feature>
<feature type="domain" description="HAMP" evidence="15">
    <location>
        <begin position="216"/>
        <end position="268"/>
    </location>
</feature>
<keyword evidence="17" id="KW-1185">Reference proteome</keyword>
<dbReference type="GO" id="GO:0007165">
    <property type="term" value="P:signal transduction"/>
    <property type="evidence" value="ECO:0007669"/>
    <property type="project" value="UniProtKB-KW"/>
</dbReference>
<dbReference type="PRINTS" id="PR00260">
    <property type="entry name" value="CHEMTRNSDUCR"/>
</dbReference>
<dbReference type="SUPFAM" id="SSF58104">
    <property type="entry name" value="Methyl-accepting chemotaxis protein (MCP) signaling domain"/>
    <property type="match status" value="1"/>
</dbReference>
<feature type="domain" description="Methyl-accepting transducer" evidence="14">
    <location>
        <begin position="273"/>
        <end position="495"/>
    </location>
</feature>
<evidence type="ECO:0000256" key="7">
    <source>
        <dbReference type="ARBA" id="ARBA00022989"/>
    </source>
</evidence>
<comment type="caution">
    <text evidence="16">The sequence shown here is derived from an EMBL/GenBank/DDBJ whole genome shotgun (WGS) entry which is preliminary data.</text>
</comment>
<evidence type="ECO:0000256" key="12">
    <source>
        <dbReference type="SAM" id="MobiDB-lite"/>
    </source>
</evidence>
<keyword evidence="5" id="KW-0997">Cell inner membrane</keyword>
<dbReference type="Gene3D" id="1.10.287.950">
    <property type="entry name" value="Methyl-accepting chemotaxis protein"/>
    <property type="match status" value="1"/>
</dbReference>
<proteinExistence type="inferred from homology"/>
<organism evidence="16 17">
    <name type="scientific">Vreelandella salicampi</name>
    <dbReference type="NCBI Taxonomy" id="1449798"/>
    <lineage>
        <taxon>Bacteria</taxon>
        <taxon>Pseudomonadati</taxon>
        <taxon>Pseudomonadota</taxon>
        <taxon>Gammaproteobacteria</taxon>
        <taxon>Oceanospirillales</taxon>
        <taxon>Halomonadaceae</taxon>
        <taxon>Vreelandella</taxon>
    </lineage>
</organism>
<dbReference type="EMBL" id="JACCDF010000007">
    <property type="protein sequence ID" value="NYS60903.1"/>
    <property type="molecule type" value="Genomic_DNA"/>
</dbReference>
<dbReference type="PANTHER" id="PTHR43531:SF14">
    <property type="entry name" value="METHYL-ACCEPTING CHEMOTAXIS PROTEIN I-RELATED"/>
    <property type="match status" value="1"/>
</dbReference>
<dbReference type="Gene3D" id="1.20.120.30">
    <property type="entry name" value="Aspartate receptor, ligand-binding domain"/>
    <property type="match status" value="1"/>
</dbReference>
<dbReference type="InterPro" id="IPR051310">
    <property type="entry name" value="MCP_chemotaxis"/>
</dbReference>
<dbReference type="PROSITE" id="PS50885">
    <property type="entry name" value="HAMP"/>
    <property type="match status" value="1"/>
</dbReference>
<evidence type="ECO:0000256" key="6">
    <source>
        <dbReference type="ARBA" id="ARBA00022692"/>
    </source>
</evidence>
<keyword evidence="8 13" id="KW-0472">Membrane</keyword>
<dbReference type="InterPro" id="IPR004090">
    <property type="entry name" value="Chemotax_Me-accpt_rcpt"/>
</dbReference>
<dbReference type="InterPro" id="IPR004089">
    <property type="entry name" value="MCPsignal_dom"/>
</dbReference>
<dbReference type="SMART" id="SM00283">
    <property type="entry name" value="MA"/>
    <property type="match status" value="1"/>
</dbReference>
<keyword evidence="7 13" id="KW-1133">Transmembrane helix</keyword>
<evidence type="ECO:0000256" key="5">
    <source>
        <dbReference type="ARBA" id="ARBA00022519"/>
    </source>
</evidence>
<evidence type="ECO:0000256" key="4">
    <source>
        <dbReference type="ARBA" id="ARBA00022500"/>
    </source>
</evidence>
<dbReference type="InterPro" id="IPR003660">
    <property type="entry name" value="HAMP_dom"/>
</dbReference>
<dbReference type="CDD" id="cd11386">
    <property type="entry name" value="MCP_signal"/>
    <property type="match status" value="1"/>
</dbReference>
<dbReference type="AlphaFoldDB" id="A0A7Z0LL24"/>
<evidence type="ECO:0000256" key="3">
    <source>
        <dbReference type="ARBA" id="ARBA00022481"/>
    </source>
</evidence>
<evidence type="ECO:0000256" key="2">
    <source>
        <dbReference type="ARBA" id="ARBA00022475"/>
    </source>
</evidence>
<dbReference type="PROSITE" id="PS50111">
    <property type="entry name" value="CHEMOTAXIS_TRANSDUC_2"/>
    <property type="match status" value="1"/>
</dbReference>
<gene>
    <name evidence="16" type="ORF">HZS81_09035</name>
</gene>
<dbReference type="FunFam" id="1.10.287.950:FF:000001">
    <property type="entry name" value="Methyl-accepting chemotaxis sensory transducer"/>
    <property type="match status" value="1"/>
</dbReference>
<dbReference type="Proteomes" id="UP000586119">
    <property type="component" value="Unassembled WGS sequence"/>
</dbReference>
<feature type="transmembrane region" description="Helical" evidence="13">
    <location>
        <begin position="191"/>
        <end position="214"/>
    </location>
</feature>
<evidence type="ECO:0000259" key="14">
    <source>
        <dbReference type="PROSITE" id="PS50111"/>
    </source>
</evidence>
<dbReference type="Pfam" id="PF00015">
    <property type="entry name" value="MCPsignal"/>
    <property type="match status" value="1"/>
</dbReference>
<evidence type="ECO:0000256" key="9">
    <source>
        <dbReference type="ARBA" id="ARBA00023224"/>
    </source>
</evidence>
<feature type="region of interest" description="Disordered" evidence="12">
    <location>
        <begin position="519"/>
        <end position="556"/>
    </location>
</feature>